<reference evidence="1 2" key="1">
    <citation type="journal article" date="2021" name="BMC Genomics">
        <title>Datura genome reveals duplications of psychoactive alkaloid biosynthetic genes and high mutation rate following tissue culture.</title>
        <authorList>
            <person name="Rajewski A."/>
            <person name="Carter-House D."/>
            <person name="Stajich J."/>
            <person name="Litt A."/>
        </authorList>
    </citation>
    <scope>NUCLEOTIDE SEQUENCE [LARGE SCALE GENOMIC DNA]</scope>
    <source>
        <strain evidence="1">AR-01</strain>
    </source>
</reference>
<proteinExistence type="predicted"/>
<sequence length="67" mass="7884">DIVENDIFEWEIEEEVVGELIVDVFLKGEELEEVHYVHKEIRDYPFPPRKLGLDLKIHTTPPSHTSI</sequence>
<feature type="non-terminal residue" evidence="1">
    <location>
        <position position="1"/>
    </location>
</feature>
<accession>A0ABS8V9G6</accession>
<keyword evidence="2" id="KW-1185">Reference proteome</keyword>
<organism evidence="1 2">
    <name type="scientific">Datura stramonium</name>
    <name type="common">Jimsonweed</name>
    <name type="synonym">Common thornapple</name>
    <dbReference type="NCBI Taxonomy" id="4076"/>
    <lineage>
        <taxon>Eukaryota</taxon>
        <taxon>Viridiplantae</taxon>
        <taxon>Streptophyta</taxon>
        <taxon>Embryophyta</taxon>
        <taxon>Tracheophyta</taxon>
        <taxon>Spermatophyta</taxon>
        <taxon>Magnoliopsida</taxon>
        <taxon>eudicotyledons</taxon>
        <taxon>Gunneridae</taxon>
        <taxon>Pentapetalae</taxon>
        <taxon>asterids</taxon>
        <taxon>lamiids</taxon>
        <taxon>Solanales</taxon>
        <taxon>Solanaceae</taxon>
        <taxon>Solanoideae</taxon>
        <taxon>Datureae</taxon>
        <taxon>Datura</taxon>
    </lineage>
</organism>
<protein>
    <submittedName>
        <fullName evidence="1">Uncharacterized protein</fullName>
    </submittedName>
</protein>
<gene>
    <name evidence="1" type="ORF">HAX54_030215</name>
</gene>
<comment type="caution">
    <text evidence="1">The sequence shown here is derived from an EMBL/GenBank/DDBJ whole genome shotgun (WGS) entry which is preliminary data.</text>
</comment>
<dbReference type="EMBL" id="JACEIK010003779">
    <property type="protein sequence ID" value="MCD9643092.1"/>
    <property type="molecule type" value="Genomic_DNA"/>
</dbReference>
<evidence type="ECO:0000313" key="2">
    <source>
        <dbReference type="Proteomes" id="UP000823775"/>
    </source>
</evidence>
<dbReference type="Proteomes" id="UP000823775">
    <property type="component" value="Unassembled WGS sequence"/>
</dbReference>
<name>A0ABS8V9G6_DATST</name>
<feature type="non-terminal residue" evidence="1">
    <location>
        <position position="67"/>
    </location>
</feature>
<evidence type="ECO:0000313" key="1">
    <source>
        <dbReference type="EMBL" id="MCD9643092.1"/>
    </source>
</evidence>